<dbReference type="PANTHER" id="PTHR45670:SF10">
    <property type="entry name" value="E3 UBIQUITIN-PROTEIN LIGASE UPL4"/>
    <property type="match status" value="1"/>
</dbReference>
<dbReference type="PANTHER" id="PTHR45670">
    <property type="entry name" value="E3 UBIQUITIN-PROTEIN LIGASE TRIP12"/>
    <property type="match status" value="1"/>
</dbReference>
<evidence type="ECO:0000259" key="4">
    <source>
        <dbReference type="Pfam" id="PF25579"/>
    </source>
</evidence>
<dbReference type="InterPro" id="IPR057948">
    <property type="entry name" value="TPR_TRIP12_N"/>
</dbReference>
<evidence type="ECO:0000313" key="6">
    <source>
        <dbReference type="Proteomes" id="UP000631114"/>
    </source>
</evidence>
<sequence>MVSVLDRGYIRLCDDLSLRPEGSLSRTTSESLAPPLVVLARQESSHSPDVMLFAIRAITYLCEAHPRSSRRMHTSIREDFARSLTGVFTSWSYWMISRLTVGRKLGEAVPVLCNLLNYEDQKLVEHAASSLMRIVSNVRKSSEMVDEICKHGLIHQVVRFIASSSGTKTILSQSIYEQSQNKQPYSQMIHEVIDLLNVLLPPVSNEGEDDKEISESKERIIIASAWTFLRQFGADVLPVLVQLVNSCADLDVCYGCLSVIDKIVVHFSRSVVLVDLLKVFLDSFMKEGIVYAINALVTPMQTSNGKMAENDENTCLCYTYSRNNQTSPSDGETCMLEENSVPTLAKHITDKYFNTATQCSSLD</sequence>
<comment type="caution">
    <text evidence="5">The sequence shown here is derived from an EMBL/GenBank/DDBJ whole genome shotgun (WGS) entry which is preliminary data.</text>
</comment>
<evidence type="ECO:0000256" key="1">
    <source>
        <dbReference type="ARBA" id="ARBA00000885"/>
    </source>
</evidence>
<dbReference type="SUPFAM" id="SSF48371">
    <property type="entry name" value="ARM repeat"/>
    <property type="match status" value="1"/>
</dbReference>
<feature type="domain" description="E3 ubiquitin-protein ligase TRIP12-like TPR repeats" evidence="4">
    <location>
        <begin position="11"/>
        <end position="72"/>
    </location>
</feature>
<accession>A0A835LQR0</accession>
<dbReference type="GO" id="GO:0061630">
    <property type="term" value="F:ubiquitin protein ligase activity"/>
    <property type="evidence" value="ECO:0007669"/>
    <property type="project" value="UniProtKB-EC"/>
</dbReference>
<dbReference type="OrthoDB" id="900118at2759"/>
<dbReference type="InterPro" id="IPR045322">
    <property type="entry name" value="HECTD1/TRIP12-like"/>
</dbReference>
<gene>
    <name evidence="5" type="ORF">IFM89_007134</name>
</gene>
<dbReference type="InterPro" id="IPR016024">
    <property type="entry name" value="ARM-type_fold"/>
</dbReference>
<organism evidence="5 6">
    <name type="scientific">Coptis chinensis</name>
    <dbReference type="NCBI Taxonomy" id="261450"/>
    <lineage>
        <taxon>Eukaryota</taxon>
        <taxon>Viridiplantae</taxon>
        <taxon>Streptophyta</taxon>
        <taxon>Embryophyta</taxon>
        <taxon>Tracheophyta</taxon>
        <taxon>Spermatophyta</taxon>
        <taxon>Magnoliopsida</taxon>
        <taxon>Ranunculales</taxon>
        <taxon>Ranunculaceae</taxon>
        <taxon>Coptidoideae</taxon>
        <taxon>Coptis</taxon>
    </lineage>
</organism>
<dbReference type="InterPro" id="IPR011989">
    <property type="entry name" value="ARM-like"/>
</dbReference>
<name>A0A835LQR0_9MAGN</name>
<dbReference type="GO" id="GO:0000209">
    <property type="term" value="P:protein polyubiquitination"/>
    <property type="evidence" value="ECO:0007669"/>
    <property type="project" value="TreeGrafter"/>
</dbReference>
<comment type="catalytic activity">
    <reaction evidence="1">
        <text>S-ubiquitinyl-[E2 ubiquitin-conjugating enzyme]-L-cysteine + [acceptor protein]-L-lysine = [E2 ubiquitin-conjugating enzyme]-L-cysteine + N(6)-ubiquitinyl-[acceptor protein]-L-lysine.</text>
        <dbReference type="EC" id="2.3.2.26"/>
    </reaction>
</comment>
<reference evidence="5 6" key="1">
    <citation type="submission" date="2020-10" db="EMBL/GenBank/DDBJ databases">
        <title>The Coptis chinensis genome and diversification of protoberbering-type alkaloids.</title>
        <authorList>
            <person name="Wang B."/>
            <person name="Shu S."/>
            <person name="Song C."/>
            <person name="Liu Y."/>
        </authorList>
    </citation>
    <scope>NUCLEOTIDE SEQUENCE [LARGE SCALE GENOMIC DNA]</scope>
    <source>
        <strain evidence="5">HL-2020</strain>
        <tissue evidence="5">Leaf</tissue>
    </source>
</reference>
<dbReference type="Proteomes" id="UP000631114">
    <property type="component" value="Unassembled WGS sequence"/>
</dbReference>
<proteinExistence type="predicted"/>
<dbReference type="AlphaFoldDB" id="A0A835LQR0"/>
<dbReference type="Pfam" id="PF25579">
    <property type="entry name" value="TPR_TRIP12_N"/>
    <property type="match status" value="1"/>
</dbReference>
<evidence type="ECO:0000256" key="2">
    <source>
        <dbReference type="ARBA" id="ARBA00012485"/>
    </source>
</evidence>
<keyword evidence="6" id="KW-1185">Reference proteome</keyword>
<dbReference type="Gene3D" id="1.25.10.10">
    <property type="entry name" value="Leucine-rich Repeat Variant"/>
    <property type="match status" value="1"/>
</dbReference>
<dbReference type="EMBL" id="JADFTS010000007">
    <property type="protein sequence ID" value="KAF9596081.1"/>
    <property type="molecule type" value="Genomic_DNA"/>
</dbReference>
<keyword evidence="3" id="KW-0808">Transferase</keyword>
<dbReference type="GO" id="GO:0043161">
    <property type="term" value="P:proteasome-mediated ubiquitin-dependent protein catabolic process"/>
    <property type="evidence" value="ECO:0007669"/>
    <property type="project" value="TreeGrafter"/>
</dbReference>
<protein>
    <recommendedName>
        <fullName evidence="2">HECT-type E3 ubiquitin transferase</fullName>
        <ecNumber evidence="2">2.3.2.26</ecNumber>
    </recommendedName>
</protein>
<evidence type="ECO:0000313" key="5">
    <source>
        <dbReference type="EMBL" id="KAF9596081.1"/>
    </source>
</evidence>
<dbReference type="EC" id="2.3.2.26" evidence="2"/>
<evidence type="ECO:0000256" key="3">
    <source>
        <dbReference type="ARBA" id="ARBA00022679"/>
    </source>
</evidence>